<reference evidence="2" key="1">
    <citation type="submission" date="2017-04" db="EMBL/GenBank/DDBJ databases">
        <title>Function of individual gut microbiota members based on whole genome sequencing of pure cultures obtained from chicken caecum.</title>
        <authorList>
            <person name="Medvecky M."/>
            <person name="Cejkova D."/>
            <person name="Polansky O."/>
            <person name="Karasova D."/>
            <person name="Kubasova T."/>
            <person name="Cizek A."/>
            <person name="Rychlik I."/>
        </authorList>
    </citation>
    <scope>NUCLEOTIDE SEQUENCE [LARGE SCALE GENOMIC DNA]</scope>
    <source>
        <strain evidence="2">An149</strain>
    </source>
</reference>
<comment type="caution">
    <text evidence="1">The sequence shown here is derived from an EMBL/GenBank/DDBJ whole genome shotgun (WGS) entry which is preliminary data.</text>
</comment>
<gene>
    <name evidence="1" type="ORF">B5E91_12790</name>
</gene>
<dbReference type="RefSeq" id="WP_087258426.1">
    <property type="nucleotide sequence ID" value="NZ_NFLB01000020.1"/>
</dbReference>
<dbReference type="GO" id="GO:0006281">
    <property type="term" value="P:DNA repair"/>
    <property type="evidence" value="ECO:0007669"/>
    <property type="project" value="TreeGrafter"/>
</dbReference>
<dbReference type="AlphaFoldDB" id="A0A1Y4QFP8"/>
<proteinExistence type="predicted"/>
<name>A0A1Y4QFP8_9FIRM</name>
<dbReference type="GO" id="GO:0008967">
    <property type="term" value="F:phosphoglycolate phosphatase activity"/>
    <property type="evidence" value="ECO:0007669"/>
    <property type="project" value="TreeGrafter"/>
</dbReference>
<sequence>MINTVIFDLDGTLINSIEDLGDTVNQLLKKRGYPIHDINSYCKFVGDGVIKLIERALPENCNDDIMEIKLEFDDIYGKNCLNKTKAYPGIVELLEILKEHGYNLAVVTNKPQQHAIKITKALFPDTFDYIFGNSALHPKKPDPCLTNLVINLFDVKKNQVVYIGDSDVDIQTAKNTKVKSIGVSWGFRGKEELVNSNADCVVDYPQEIWSKINDWSK</sequence>
<evidence type="ECO:0000313" key="1">
    <source>
        <dbReference type="EMBL" id="OUQ03382.1"/>
    </source>
</evidence>
<accession>A0A1Y4QFP8</accession>
<dbReference type="SUPFAM" id="SSF56784">
    <property type="entry name" value="HAD-like"/>
    <property type="match status" value="1"/>
</dbReference>
<dbReference type="PANTHER" id="PTHR43434:SF1">
    <property type="entry name" value="PHOSPHOGLYCOLATE PHOSPHATASE"/>
    <property type="match status" value="1"/>
</dbReference>
<evidence type="ECO:0000313" key="2">
    <source>
        <dbReference type="Proteomes" id="UP000196258"/>
    </source>
</evidence>
<dbReference type="Gene3D" id="3.40.50.1000">
    <property type="entry name" value="HAD superfamily/HAD-like"/>
    <property type="match status" value="1"/>
</dbReference>
<dbReference type="GO" id="GO:0005829">
    <property type="term" value="C:cytosol"/>
    <property type="evidence" value="ECO:0007669"/>
    <property type="project" value="TreeGrafter"/>
</dbReference>
<dbReference type="Pfam" id="PF13419">
    <property type="entry name" value="HAD_2"/>
    <property type="match status" value="1"/>
</dbReference>
<dbReference type="SFLD" id="SFLDG01129">
    <property type="entry name" value="C1.5:_HAD__Beta-PGM__Phosphata"/>
    <property type="match status" value="1"/>
</dbReference>
<dbReference type="Gene3D" id="1.10.150.240">
    <property type="entry name" value="Putative phosphatase, domain 2"/>
    <property type="match status" value="1"/>
</dbReference>
<dbReference type="FunFam" id="3.40.50.1000:FF:000022">
    <property type="entry name" value="Phosphoglycolate phosphatase"/>
    <property type="match status" value="1"/>
</dbReference>
<dbReference type="SFLD" id="SFLDS00003">
    <property type="entry name" value="Haloacid_Dehalogenase"/>
    <property type="match status" value="1"/>
</dbReference>
<dbReference type="NCBIfam" id="TIGR01549">
    <property type="entry name" value="HAD-SF-IA-v1"/>
    <property type="match status" value="1"/>
</dbReference>
<dbReference type="InterPro" id="IPR036412">
    <property type="entry name" value="HAD-like_sf"/>
</dbReference>
<dbReference type="PANTHER" id="PTHR43434">
    <property type="entry name" value="PHOSPHOGLYCOLATE PHOSPHATASE"/>
    <property type="match status" value="1"/>
</dbReference>
<dbReference type="PRINTS" id="PR00413">
    <property type="entry name" value="HADHALOGNASE"/>
</dbReference>
<dbReference type="SFLD" id="SFLDG01135">
    <property type="entry name" value="C1.5.6:_HAD__Beta-PGM__Phospha"/>
    <property type="match status" value="1"/>
</dbReference>
<dbReference type="InterPro" id="IPR050155">
    <property type="entry name" value="HAD-like_hydrolase_sf"/>
</dbReference>
<dbReference type="InterPro" id="IPR041492">
    <property type="entry name" value="HAD_2"/>
</dbReference>
<dbReference type="Proteomes" id="UP000196258">
    <property type="component" value="Unassembled WGS sequence"/>
</dbReference>
<dbReference type="GO" id="GO:0016853">
    <property type="term" value="F:isomerase activity"/>
    <property type="evidence" value="ECO:0007669"/>
    <property type="project" value="UniProtKB-KW"/>
</dbReference>
<dbReference type="InterPro" id="IPR006439">
    <property type="entry name" value="HAD-SF_hydro_IA"/>
</dbReference>
<dbReference type="InterPro" id="IPR023214">
    <property type="entry name" value="HAD_sf"/>
</dbReference>
<dbReference type="InterPro" id="IPR023198">
    <property type="entry name" value="PGP-like_dom2"/>
</dbReference>
<dbReference type="EMBL" id="NFLB01000020">
    <property type="protein sequence ID" value="OUQ03382.1"/>
    <property type="molecule type" value="Genomic_DNA"/>
</dbReference>
<organism evidence="1 2">
    <name type="scientific">Thomasclavelia spiroformis</name>
    <dbReference type="NCBI Taxonomy" id="29348"/>
    <lineage>
        <taxon>Bacteria</taxon>
        <taxon>Bacillati</taxon>
        <taxon>Bacillota</taxon>
        <taxon>Erysipelotrichia</taxon>
        <taxon>Erysipelotrichales</taxon>
        <taxon>Coprobacillaceae</taxon>
        <taxon>Thomasclavelia</taxon>
    </lineage>
</organism>
<keyword evidence="1" id="KW-0413">Isomerase</keyword>
<protein>
    <submittedName>
        <fullName evidence="1">Phosphoheptose isomerase</fullName>
    </submittedName>
</protein>